<organism evidence="3 4">
    <name type="scientific">Bartonella bilalgolemii</name>
    <dbReference type="NCBI Taxonomy" id="2942911"/>
    <lineage>
        <taxon>Bacteria</taxon>
        <taxon>Pseudomonadati</taxon>
        <taxon>Pseudomonadota</taxon>
        <taxon>Alphaproteobacteria</taxon>
        <taxon>Hyphomicrobiales</taxon>
        <taxon>Bartonellaceae</taxon>
        <taxon>Bartonella</taxon>
    </lineage>
</organism>
<reference evidence="3 4" key="1">
    <citation type="submission" date="2022-05" db="EMBL/GenBank/DDBJ databases">
        <title>Description of the Bartonella bilalgolemii sp. nov. Isolated from Apodemus uralensis (Pallas 1811).</title>
        <authorList>
            <person name="Zgheib R."/>
            <person name="Celebi B."/>
        </authorList>
    </citation>
    <scope>NUCLEOTIDE SEQUENCE [LARGE SCALE GENOMIC DNA]</scope>
    <source>
        <strain evidence="3 4">G70</strain>
    </source>
</reference>
<accession>A0ABT0P705</accession>
<evidence type="ECO:0000313" key="3">
    <source>
        <dbReference type="EMBL" id="MCL6229251.1"/>
    </source>
</evidence>
<name>A0ABT0P705_9HYPH</name>
<feature type="compositionally biased region" description="Basic and acidic residues" evidence="1">
    <location>
        <begin position="299"/>
        <end position="314"/>
    </location>
</feature>
<dbReference type="Gene3D" id="3.90.1340.10">
    <property type="entry name" value="Phage tail collar domain"/>
    <property type="match status" value="1"/>
</dbReference>
<dbReference type="SUPFAM" id="SSF88874">
    <property type="entry name" value="Receptor-binding domain of short tail fibre protein gp12"/>
    <property type="match status" value="1"/>
</dbReference>
<dbReference type="InterPro" id="IPR011083">
    <property type="entry name" value="Phage_tail_collar_dom"/>
</dbReference>
<feature type="region of interest" description="Disordered" evidence="1">
    <location>
        <begin position="244"/>
        <end position="266"/>
    </location>
</feature>
<dbReference type="EMBL" id="JAMCOF010000001">
    <property type="protein sequence ID" value="MCL6229251.1"/>
    <property type="molecule type" value="Genomic_DNA"/>
</dbReference>
<proteinExistence type="predicted"/>
<evidence type="ECO:0000313" key="4">
    <source>
        <dbReference type="Proteomes" id="UP001523003"/>
    </source>
</evidence>
<evidence type="ECO:0000256" key="1">
    <source>
        <dbReference type="SAM" id="MobiDB-lite"/>
    </source>
</evidence>
<feature type="domain" description="Phage tail collar" evidence="2">
    <location>
        <begin position="171"/>
        <end position="227"/>
    </location>
</feature>
<sequence>MSSIYDWSLIAAENARADEIINWAEGQPPSSVNDSARAMMQRVKEYLSDIGGTVEVKFTITAEEKEASEKKTSIHLTTKAPYAAYQNGIVLRFKAQETNVGPTSVVLNQLPSQSIYKGTQEGLQPLTGGEMQKEGLYELIYYSEIGEKKEEGWYLTNPAVILPKVNVFPSGFIACFAMEKIADGWLLCDGQAYAREEYASLFEAIGEVWGKGDGTTTFNVPDFRGMFLRGLDSGKGIDKDRVLGSEQKDSFESHTHTGKTDKAGKHDHAYTGLESLNDAKGGGGLIRHRHNRTHYTTDSGEHTHKITLDKTGGDETRPKNMAVIYAIKV</sequence>
<evidence type="ECO:0000259" key="2">
    <source>
        <dbReference type="Pfam" id="PF07484"/>
    </source>
</evidence>
<dbReference type="Proteomes" id="UP001523003">
    <property type="component" value="Unassembled WGS sequence"/>
</dbReference>
<feature type="region of interest" description="Disordered" evidence="1">
    <location>
        <begin position="295"/>
        <end position="314"/>
    </location>
</feature>
<comment type="caution">
    <text evidence="3">The sequence shown here is derived from an EMBL/GenBank/DDBJ whole genome shotgun (WGS) entry which is preliminary data.</text>
</comment>
<dbReference type="InterPro" id="IPR037053">
    <property type="entry name" value="Phage_tail_collar_dom_sf"/>
</dbReference>
<protein>
    <submittedName>
        <fullName evidence="3">Tail fiber protein</fullName>
    </submittedName>
</protein>
<dbReference type="RefSeq" id="WP_249674738.1">
    <property type="nucleotide sequence ID" value="NZ_JAMCOF010000001.1"/>
</dbReference>
<keyword evidence="4" id="KW-1185">Reference proteome</keyword>
<gene>
    <name evidence="3" type="ORF">M4Z11_01260</name>
</gene>
<dbReference type="Pfam" id="PF07484">
    <property type="entry name" value="Collar"/>
    <property type="match status" value="1"/>
</dbReference>